<dbReference type="Gene3D" id="1.10.287.950">
    <property type="entry name" value="Methyl-accepting chemotaxis protein"/>
    <property type="match status" value="1"/>
</dbReference>
<protein>
    <submittedName>
        <fullName evidence="6">Globin-coupled sensor protein</fullName>
    </submittedName>
</protein>
<evidence type="ECO:0000256" key="2">
    <source>
        <dbReference type="ARBA" id="ARBA00029447"/>
    </source>
</evidence>
<dbReference type="CDD" id="cd01068">
    <property type="entry name" value="globin_sensor"/>
    <property type="match status" value="1"/>
</dbReference>
<dbReference type="Pfam" id="PF11563">
    <property type="entry name" value="Protoglobin"/>
    <property type="match status" value="1"/>
</dbReference>
<dbReference type="InterPro" id="IPR039379">
    <property type="entry name" value="Protoglobin_sensor_dom"/>
</dbReference>
<dbReference type="CDD" id="cd11386">
    <property type="entry name" value="MCP_signal"/>
    <property type="match status" value="1"/>
</dbReference>
<dbReference type="PROSITE" id="PS50111">
    <property type="entry name" value="CHEMOTAXIS_TRANSDUC_2"/>
    <property type="match status" value="1"/>
</dbReference>
<evidence type="ECO:0000256" key="3">
    <source>
        <dbReference type="PROSITE-ProRule" id="PRU00284"/>
    </source>
</evidence>
<accession>A0ABD6CYT2</accession>
<dbReference type="Proteomes" id="UP001597075">
    <property type="component" value="Unassembled WGS sequence"/>
</dbReference>
<dbReference type="GO" id="GO:0007165">
    <property type="term" value="P:signal transduction"/>
    <property type="evidence" value="ECO:0007669"/>
    <property type="project" value="UniProtKB-KW"/>
</dbReference>
<gene>
    <name evidence="6" type="ORF">ACFSBJ_07480</name>
</gene>
<dbReference type="SUPFAM" id="SSF46458">
    <property type="entry name" value="Globin-like"/>
    <property type="match status" value="1"/>
</dbReference>
<dbReference type="Pfam" id="PF00015">
    <property type="entry name" value="MCPsignal"/>
    <property type="match status" value="1"/>
</dbReference>
<dbReference type="EMBL" id="JBHUDL010000009">
    <property type="protein sequence ID" value="MFD1633573.1"/>
    <property type="molecule type" value="Genomic_DNA"/>
</dbReference>
<comment type="similarity">
    <text evidence="2">Belongs to the methyl-accepting chemotaxis (MCP) protein family.</text>
</comment>
<dbReference type="AlphaFoldDB" id="A0ABD6CYT2"/>
<dbReference type="RefSeq" id="WP_256405547.1">
    <property type="nucleotide sequence ID" value="NZ_CP187151.1"/>
</dbReference>
<dbReference type="InterPro" id="IPR044398">
    <property type="entry name" value="Globin-sensor_dom"/>
</dbReference>
<name>A0ABD6CYT2_9EURY</name>
<evidence type="ECO:0000256" key="4">
    <source>
        <dbReference type="SAM" id="MobiDB-lite"/>
    </source>
</evidence>
<feature type="region of interest" description="Disordered" evidence="4">
    <location>
        <begin position="502"/>
        <end position="541"/>
    </location>
</feature>
<evidence type="ECO:0000313" key="6">
    <source>
        <dbReference type="EMBL" id="MFD1633573.1"/>
    </source>
</evidence>
<dbReference type="PRINTS" id="PR00260">
    <property type="entry name" value="CHEMTRNSDUCR"/>
</dbReference>
<keyword evidence="1 3" id="KW-0807">Transducer</keyword>
<feature type="compositionally biased region" description="Basic and acidic residues" evidence="4">
    <location>
        <begin position="504"/>
        <end position="519"/>
    </location>
</feature>
<sequence>MRSLVDGESIGTDATPEELATELGLTESEIAWRKEFVGFTDDDADRLASLDKLVESREAELIDAFVEPIYGHDRTQEIFDRSPRDDDAFRKLIGGYLRTLTSGEYDREHFKHRTRIGNLHDRLDMPLHYFGGMFGNLLNIVLDELATMTVEDATADLPEEHRDDVAAAIEDGFETAKSAVRGTNLDMQVVNDTYLHSHSRQLRSEIEASRELREEIAGSIDEVQTEAASVTERMTNVDQIVGQQSERTTDLSAEIADLSATIEEIAATTDDVADTSGTAREAAAAGNEAAESAMDTMGRVETKQEDIGDDVDELVDAIDEVEGIVEVINDIADQTNILALNASIEAARAGEAGEGFAVVASEVKSLAEDTQEQAGRVEEIIAEVTQHIDRTARSLDEADEAVDRGASRVGETRDALERIVDAVDEVATGIEEVAAATDEQAATSAELSEMVDEIAANADEMTEEADSVLQSVRSQSRQLTVIDDAVGDLASAEGIEMTAVTDATRTRTESSVDGGHDATTDGGSPVAADRRADLPDSIPDAVIEELDEEQLREIARGDADRPF</sequence>
<proteinExistence type="inferred from homology"/>
<dbReference type="InterPro" id="IPR004090">
    <property type="entry name" value="Chemotax_Me-accpt_rcpt"/>
</dbReference>
<feature type="domain" description="Methyl-accepting transducer" evidence="5">
    <location>
        <begin position="219"/>
        <end position="455"/>
    </location>
</feature>
<dbReference type="SMART" id="SM00283">
    <property type="entry name" value="MA"/>
    <property type="match status" value="1"/>
</dbReference>
<evidence type="ECO:0000313" key="7">
    <source>
        <dbReference type="Proteomes" id="UP001597075"/>
    </source>
</evidence>
<dbReference type="SUPFAM" id="SSF58104">
    <property type="entry name" value="Methyl-accepting chemotaxis protein (MCP) signaling domain"/>
    <property type="match status" value="1"/>
</dbReference>
<dbReference type="PANTHER" id="PTHR32089">
    <property type="entry name" value="METHYL-ACCEPTING CHEMOTAXIS PROTEIN MCPB"/>
    <property type="match status" value="1"/>
</dbReference>
<dbReference type="InterPro" id="IPR012292">
    <property type="entry name" value="Globin/Proto"/>
</dbReference>
<dbReference type="PANTHER" id="PTHR32089:SF112">
    <property type="entry name" value="LYSOZYME-LIKE PROTEIN-RELATED"/>
    <property type="match status" value="1"/>
</dbReference>
<keyword evidence="7" id="KW-1185">Reference proteome</keyword>
<dbReference type="Gene3D" id="1.10.490.10">
    <property type="entry name" value="Globins"/>
    <property type="match status" value="1"/>
</dbReference>
<evidence type="ECO:0000256" key="1">
    <source>
        <dbReference type="ARBA" id="ARBA00023224"/>
    </source>
</evidence>
<comment type="caution">
    <text evidence="6">The sequence shown here is derived from an EMBL/GenBank/DDBJ whole genome shotgun (WGS) entry which is preliminary data.</text>
</comment>
<reference evidence="6 7" key="1">
    <citation type="journal article" date="2019" name="Int. J. Syst. Evol. Microbiol.">
        <title>The Global Catalogue of Microorganisms (GCM) 10K type strain sequencing project: providing services to taxonomists for standard genome sequencing and annotation.</title>
        <authorList>
            <consortium name="The Broad Institute Genomics Platform"/>
            <consortium name="The Broad Institute Genome Sequencing Center for Infectious Disease"/>
            <person name="Wu L."/>
            <person name="Ma J."/>
        </authorList>
    </citation>
    <scope>NUCLEOTIDE SEQUENCE [LARGE SCALE GENOMIC DNA]</scope>
    <source>
        <strain evidence="6 7">CGMCC 1.10594</strain>
    </source>
</reference>
<evidence type="ECO:0000259" key="5">
    <source>
        <dbReference type="PROSITE" id="PS50111"/>
    </source>
</evidence>
<organism evidence="6 7">
    <name type="scientific">Haloplanus ruber</name>
    <dbReference type="NCBI Taxonomy" id="869892"/>
    <lineage>
        <taxon>Archaea</taxon>
        <taxon>Methanobacteriati</taxon>
        <taxon>Methanobacteriota</taxon>
        <taxon>Stenosarchaea group</taxon>
        <taxon>Halobacteria</taxon>
        <taxon>Halobacteriales</taxon>
        <taxon>Haloferacaceae</taxon>
        <taxon>Haloplanus</taxon>
    </lineage>
</organism>
<dbReference type="InterPro" id="IPR009050">
    <property type="entry name" value="Globin-like_sf"/>
</dbReference>
<dbReference type="InterPro" id="IPR004089">
    <property type="entry name" value="MCPsignal_dom"/>
</dbReference>